<accession>A0A292GLB8</accession>
<proteinExistence type="predicted"/>
<reference evidence="2" key="1">
    <citation type="submission" date="2016-07" db="EMBL/GenBank/DDBJ databases">
        <title>Genomics reveals synergistic degradation of pyrene by five bacteria in a mangrove sediment-derived bacterial consortium.</title>
        <authorList>
            <person name="Wanapaisan P."/>
            <person name="Vejarano F."/>
            <person name="Chakraborty J."/>
            <person name="Shintani M."/>
            <person name="Muangchinda C."/>
            <person name="Laothamteep N."/>
            <person name="Suzuki-Minakuchi C."/>
            <person name="Inoue K."/>
            <person name="Nojiri H."/>
            <person name="Pinyakong O."/>
        </authorList>
    </citation>
    <scope>NUCLEOTIDE SEQUENCE</scope>
    <source>
        <strain evidence="2">PW1</strain>
    </source>
</reference>
<evidence type="ECO:0000259" key="1">
    <source>
        <dbReference type="Pfam" id="PF20247"/>
    </source>
</evidence>
<dbReference type="Pfam" id="PF20247">
    <property type="entry name" value="DUF6602"/>
    <property type="match status" value="1"/>
</dbReference>
<dbReference type="AlphaFoldDB" id="A0A292GLB8"/>
<organism evidence="2">
    <name type="scientific">Ochrobactrum sp. PW1</name>
    <dbReference type="NCBI Taxonomy" id="1882222"/>
    <lineage>
        <taxon>Bacteria</taxon>
        <taxon>Pseudomonadati</taxon>
        <taxon>Pseudomonadota</taxon>
        <taxon>Alphaproteobacteria</taxon>
        <taxon>Hyphomicrobiales</taxon>
        <taxon>Brucellaceae</taxon>
        <taxon>Brucella/Ochrobactrum group</taxon>
        <taxon>Ochrobactrum</taxon>
    </lineage>
</organism>
<sequence length="446" mass="49661">MAETPKRKRRTKAQIESDREAKALVEDARAAIIDLSERASALRSKERTFHGLDREFAYAQARMTRAFEESGDVDHPRDVGAIRENLLRGFLEDNGFLPKRYGLSRSSFRAASTTGHSSQEIDIALIDPLDSFSLMRRDSVFEVLPIESVYGVIQVKSRLNAKVLVSALDNIKSFKTLNPVRPRVIVSTGQKLSRRGFGMIFAYATDIEQPEIRRILSDFTNDNPYSVWPNSVTVLNVGTFGIGTDREGLLHNHELESVAEPAIHMAPDQGNGLYTFYSMLMELLRATEVSPPLVERYFNLPLIAGPQSYAFHMGAFAELRECSIHGDYTRKIADDKLSMVGDWCRTAESINWIRATDLAAGRPGDNEEAYARQPGDVRIFNPDDLPLSDILQRPALLNGRAVGALAYDAIDTAGMTIFIPFHYSDTLDIISGCPGCAKAAKKADRR</sequence>
<name>A0A292GLB8_9HYPH</name>
<evidence type="ECO:0000313" key="2">
    <source>
        <dbReference type="EMBL" id="BBA74235.1"/>
    </source>
</evidence>
<dbReference type="CDD" id="cd21173">
    <property type="entry name" value="NucC-like"/>
    <property type="match status" value="1"/>
</dbReference>
<dbReference type="EMBL" id="LC171369">
    <property type="protein sequence ID" value="BBA74235.1"/>
    <property type="molecule type" value="Genomic_DNA"/>
</dbReference>
<feature type="domain" description="DUF6602" evidence="1">
    <location>
        <begin position="69"/>
        <end position="177"/>
    </location>
</feature>
<dbReference type="InterPro" id="IPR046537">
    <property type="entry name" value="DUF6602"/>
</dbReference>
<protein>
    <recommendedName>
        <fullName evidence="1">DUF6602 domain-containing protein</fullName>
    </recommendedName>
</protein>